<keyword evidence="1" id="KW-1133">Transmembrane helix</keyword>
<name>A0A2M9Y4B9_9LEPT</name>
<protein>
    <submittedName>
        <fullName evidence="2">Uncharacterized protein</fullName>
    </submittedName>
</protein>
<dbReference type="AlphaFoldDB" id="A0A2M9Y4B9"/>
<dbReference type="Proteomes" id="UP000297891">
    <property type="component" value="Unassembled WGS sequence"/>
</dbReference>
<organism evidence="2 3">
    <name type="scientific">Leptospira brenneri</name>
    <dbReference type="NCBI Taxonomy" id="2023182"/>
    <lineage>
        <taxon>Bacteria</taxon>
        <taxon>Pseudomonadati</taxon>
        <taxon>Spirochaetota</taxon>
        <taxon>Spirochaetia</taxon>
        <taxon>Leptospirales</taxon>
        <taxon>Leptospiraceae</taxon>
        <taxon>Leptospira</taxon>
    </lineage>
</organism>
<keyword evidence="1" id="KW-0812">Transmembrane</keyword>
<sequence>MNPITVGLGVFFILYGTTTYFLRIYKPGFFWKLEPMKQKWGEKRGYFIHVFSYSILPVILGIVYTILGLKGD</sequence>
<evidence type="ECO:0000313" key="2">
    <source>
        <dbReference type="EMBL" id="TGK96538.1"/>
    </source>
</evidence>
<evidence type="ECO:0000313" key="3">
    <source>
        <dbReference type="Proteomes" id="UP000297891"/>
    </source>
</evidence>
<feature type="transmembrane region" description="Helical" evidence="1">
    <location>
        <begin position="6"/>
        <end position="25"/>
    </location>
</feature>
<proteinExistence type="predicted"/>
<gene>
    <name evidence="2" type="ORF">EHQ30_08050</name>
</gene>
<accession>A0A2M9Y4B9</accession>
<keyword evidence="1" id="KW-0472">Membrane</keyword>
<evidence type="ECO:0000256" key="1">
    <source>
        <dbReference type="SAM" id="Phobius"/>
    </source>
</evidence>
<keyword evidence="3" id="KW-1185">Reference proteome</keyword>
<comment type="caution">
    <text evidence="2">The sequence shown here is derived from an EMBL/GenBank/DDBJ whole genome shotgun (WGS) entry which is preliminary data.</text>
</comment>
<dbReference type="RefSeq" id="WP_100789717.1">
    <property type="nucleotide sequence ID" value="NZ_NPDQ01000002.1"/>
</dbReference>
<dbReference type="OrthoDB" id="331705at2"/>
<dbReference type="EMBL" id="RQFP01000001">
    <property type="protein sequence ID" value="TGK96538.1"/>
    <property type="molecule type" value="Genomic_DNA"/>
</dbReference>
<reference evidence="2" key="1">
    <citation type="journal article" date="2019" name="PLoS Negl. Trop. Dis.">
        <title>Revisiting the worldwide diversity of Leptospira species in the environment.</title>
        <authorList>
            <person name="Vincent A.T."/>
            <person name="Schiettekatte O."/>
            <person name="Bourhy P."/>
            <person name="Veyrier F.J."/>
            <person name="Picardeau M."/>
        </authorList>
    </citation>
    <scope>NUCLEOTIDE SEQUENCE [LARGE SCALE GENOMIC DNA]</scope>
    <source>
        <strain evidence="2">201800277</strain>
    </source>
</reference>
<feature type="transmembrane region" description="Helical" evidence="1">
    <location>
        <begin position="46"/>
        <end position="67"/>
    </location>
</feature>